<accession>A0ACB9ZLT1</accession>
<gene>
    <name evidence="1" type="ORF">M9H77_34231</name>
</gene>
<evidence type="ECO:0000313" key="2">
    <source>
        <dbReference type="Proteomes" id="UP001060085"/>
    </source>
</evidence>
<dbReference type="Proteomes" id="UP001060085">
    <property type="component" value="Linkage Group LG08"/>
</dbReference>
<proteinExistence type="predicted"/>
<evidence type="ECO:0000313" key="1">
    <source>
        <dbReference type="EMBL" id="KAI5648226.1"/>
    </source>
</evidence>
<organism evidence="1 2">
    <name type="scientific">Catharanthus roseus</name>
    <name type="common">Madagascar periwinkle</name>
    <name type="synonym">Vinca rosea</name>
    <dbReference type="NCBI Taxonomy" id="4058"/>
    <lineage>
        <taxon>Eukaryota</taxon>
        <taxon>Viridiplantae</taxon>
        <taxon>Streptophyta</taxon>
        <taxon>Embryophyta</taxon>
        <taxon>Tracheophyta</taxon>
        <taxon>Spermatophyta</taxon>
        <taxon>Magnoliopsida</taxon>
        <taxon>eudicotyledons</taxon>
        <taxon>Gunneridae</taxon>
        <taxon>Pentapetalae</taxon>
        <taxon>asterids</taxon>
        <taxon>lamiids</taxon>
        <taxon>Gentianales</taxon>
        <taxon>Apocynaceae</taxon>
        <taxon>Rauvolfioideae</taxon>
        <taxon>Vinceae</taxon>
        <taxon>Catharanthinae</taxon>
        <taxon>Catharanthus</taxon>
    </lineage>
</organism>
<sequence>MGEIDTKPIESVQAAISLFGEKNDQRRDKSIYKEELEKENEVENILKELANIKVQLEAKDSAHKQTLLQLEHYQKTADELSTLLKSSALEKDIYINECKEAKLRVAELDSRIKDMANQLAEFFIVREQLSLILSELRVTEGEVLKLETEIAVEKDTKLETVKQVEEAETALSMTEELLRHVLELNETIIHLKLAAVEAQKEKDSMISSKETERQLAEAAAKEAQEQLQSFEKRLEMMRSLENQILDKALYIESLQQDLRKANELHSSSEKVAFDAISELNQLKANLELKERKNLDQASFIHLLETEIQELKLELNRANQEMKSLTKNLEEMKEELEKTTREVTEAKKKETESEAEIALLKSELHQCKSSFAAAAATQERAKSEKSRIIAEESENYFTPHLQPDDLTHSREQPTGESNSQYEAGERNKTDDEVRLSKEEYEVLIKMGKRAKEIKSRHEHRTESESLKRELEIATSRVAEFRTRAEQAISRAEVAEKAKAELEEQVKQWEEQMKKWEEEMQKRKEDKAKKKDAPAISQEESISKEITSFRYNTGPPKVYQPLGKILDMKF</sequence>
<name>A0ACB9ZLT1_CATRO</name>
<protein>
    <submittedName>
        <fullName evidence="1">Uncharacterized protein</fullName>
    </submittedName>
</protein>
<reference evidence="2" key="1">
    <citation type="journal article" date="2023" name="Nat. Plants">
        <title>Single-cell RNA sequencing provides a high-resolution roadmap for understanding the multicellular compartmentation of specialized metabolism.</title>
        <authorList>
            <person name="Sun S."/>
            <person name="Shen X."/>
            <person name="Li Y."/>
            <person name="Li Y."/>
            <person name="Wang S."/>
            <person name="Li R."/>
            <person name="Zhang H."/>
            <person name="Shen G."/>
            <person name="Guo B."/>
            <person name="Wei J."/>
            <person name="Xu J."/>
            <person name="St-Pierre B."/>
            <person name="Chen S."/>
            <person name="Sun C."/>
        </authorList>
    </citation>
    <scope>NUCLEOTIDE SEQUENCE [LARGE SCALE GENOMIC DNA]</scope>
</reference>
<keyword evidence="2" id="KW-1185">Reference proteome</keyword>
<dbReference type="EMBL" id="CM044708">
    <property type="protein sequence ID" value="KAI5648226.1"/>
    <property type="molecule type" value="Genomic_DNA"/>
</dbReference>
<comment type="caution">
    <text evidence="1">The sequence shown here is derived from an EMBL/GenBank/DDBJ whole genome shotgun (WGS) entry which is preliminary data.</text>
</comment>